<gene>
    <name evidence="2" type="ORF">BXYJ_LOCUS7847</name>
</gene>
<feature type="transmembrane region" description="Helical" evidence="1">
    <location>
        <begin position="155"/>
        <end position="172"/>
    </location>
</feature>
<reference evidence="2" key="2">
    <citation type="submission" date="2020-09" db="EMBL/GenBank/DDBJ databases">
        <authorList>
            <person name="Kikuchi T."/>
        </authorList>
    </citation>
    <scope>NUCLEOTIDE SEQUENCE</scope>
    <source>
        <strain evidence="2">Ka4C1</strain>
    </source>
</reference>
<evidence type="ECO:0000313" key="4">
    <source>
        <dbReference type="Proteomes" id="UP000659654"/>
    </source>
</evidence>
<dbReference type="EMBL" id="CAJFCV020000003">
    <property type="protein sequence ID" value="CAG9111837.1"/>
    <property type="molecule type" value="Genomic_DNA"/>
</dbReference>
<dbReference type="OrthoDB" id="10597888at2759"/>
<keyword evidence="1" id="KW-0812">Transmembrane</keyword>
<organism evidence="3 5">
    <name type="scientific">Bursaphelenchus xylophilus</name>
    <name type="common">Pinewood nematode worm</name>
    <name type="synonym">Aphelenchoides xylophilus</name>
    <dbReference type="NCBI Taxonomy" id="6326"/>
    <lineage>
        <taxon>Eukaryota</taxon>
        <taxon>Metazoa</taxon>
        <taxon>Ecdysozoa</taxon>
        <taxon>Nematoda</taxon>
        <taxon>Chromadorea</taxon>
        <taxon>Rhabditida</taxon>
        <taxon>Tylenchina</taxon>
        <taxon>Tylenchomorpha</taxon>
        <taxon>Aphelenchoidea</taxon>
        <taxon>Aphelenchoididae</taxon>
        <taxon>Bursaphelenchus</taxon>
    </lineage>
</organism>
<dbReference type="WBParaSite" id="BXY_1187300.1">
    <property type="protein sequence ID" value="BXY_1187300.1"/>
    <property type="gene ID" value="BXY_1187300"/>
</dbReference>
<feature type="transmembrane region" description="Helical" evidence="1">
    <location>
        <begin position="339"/>
        <end position="357"/>
    </location>
</feature>
<dbReference type="Proteomes" id="UP000095284">
    <property type="component" value="Unplaced"/>
</dbReference>
<evidence type="ECO:0000313" key="5">
    <source>
        <dbReference type="WBParaSite" id="BXY_1187300.1"/>
    </source>
</evidence>
<reference evidence="5" key="1">
    <citation type="submission" date="2016-11" db="UniProtKB">
        <authorList>
            <consortium name="WormBaseParasite"/>
        </authorList>
    </citation>
    <scope>IDENTIFICATION</scope>
</reference>
<evidence type="ECO:0000313" key="2">
    <source>
        <dbReference type="EMBL" id="CAD5223174.1"/>
    </source>
</evidence>
<feature type="transmembrane region" description="Helical" evidence="1">
    <location>
        <begin position="284"/>
        <end position="306"/>
    </location>
</feature>
<sequence length="428" mass="49391">MQGEQAPFLIADSAASASNSLNLSGNFEDPLLEQEILGCDGLTAAPPSSPECPSYQQLYPEAIGWSWNFWFCGYSWNVDMRKQPNTMAPQPSVIRFRGENYEYPVKVIGIDLKIWLRLLSIINIFIVLGFSFLAIRIEQNFLWKIYNINSVFQSFTFINGVFLMTSAINFCYQMHRRHLWIDPRYEDHAVVNFTWIFISLSFIPSELQQEHSSAAFCPPSLLMLVLHLANYIMMTNASSYVDVKYCWLSEKRKEVSYLSTPLDRDYFYWHELFSRKGLGINKKLNICGYACTLLNISFMAIMGVNFVSSNAYIQFVVWGMLTAIVTAEFRAYTYQDKNCFYYAMSFVTLYNFLMMAPSLGKPLLETLKAVSMLFGSFILAFLNTLYYQELQKFHRQEFEEIEMTTWRIHSGSTTTYGSTESSNSPEDG</sequence>
<keyword evidence="1" id="KW-0472">Membrane</keyword>
<evidence type="ECO:0000313" key="3">
    <source>
        <dbReference type="Proteomes" id="UP000095284"/>
    </source>
</evidence>
<evidence type="ECO:0000256" key="1">
    <source>
        <dbReference type="SAM" id="Phobius"/>
    </source>
</evidence>
<keyword evidence="4" id="KW-1185">Reference proteome</keyword>
<name>A0A1I7SFR0_BURXY</name>
<feature type="transmembrane region" description="Helical" evidence="1">
    <location>
        <begin position="312"/>
        <end position="332"/>
    </location>
</feature>
<proteinExistence type="predicted"/>
<dbReference type="Proteomes" id="UP000659654">
    <property type="component" value="Unassembled WGS sequence"/>
</dbReference>
<accession>A0A1I7SFR0</accession>
<feature type="transmembrane region" description="Helical" evidence="1">
    <location>
        <begin position="114"/>
        <end position="135"/>
    </location>
</feature>
<protein>
    <submittedName>
        <fullName evidence="2">(pine wood nematode) hypothetical protein</fullName>
    </submittedName>
</protein>
<keyword evidence="1" id="KW-1133">Transmembrane helix</keyword>
<dbReference type="Proteomes" id="UP000582659">
    <property type="component" value="Unassembled WGS sequence"/>
</dbReference>
<dbReference type="AlphaFoldDB" id="A0A1I7SFR0"/>
<dbReference type="EMBL" id="CAJFDI010000003">
    <property type="protein sequence ID" value="CAD5223174.1"/>
    <property type="molecule type" value="Genomic_DNA"/>
</dbReference>
<feature type="transmembrane region" description="Helical" evidence="1">
    <location>
        <begin position="369"/>
        <end position="387"/>
    </location>
</feature>